<organism evidence="1 2">
    <name type="scientific">Nonomuraea glycinis</name>
    <dbReference type="NCBI Taxonomy" id="2047744"/>
    <lineage>
        <taxon>Bacteria</taxon>
        <taxon>Bacillati</taxon>
        <taxon>Actinomycetota</taxon>
        <taxon>Actinomycetes</taxon>
        <taxon>Streptosporangiales</taxon>
        <taxon>Streptosporangiaceae</taxon>
        <taxon>Nonomuraea</taxon>
    </lineage>
</organism>
<evidence type="ECO:0000313" key="2">
    <source>
        <dbReference type="Proteomes" id="UP000660745"/>
    </source>
</evidence>
<keyword evidence="2" id="KW-1185">Reference proteome</keyword>
<name>A0A918ACG4_9ACTN</name>
<dbReference type="AlphaFoldDB" id="A0A918ACG4"/>
<proteinExistence type="predicted"/>
<gene>
    <name evidence="1" type="ORF">GCM10012278_69580</name>
</gene>
<dbReference type="GO" id="GO:0003677">
    <property type="term" value="F:DNA binding"/>
    <property type="evidence" value="ECO:0007669"/>
    <property type="project" value="InterPro"/>
</dbReference>
<dbReference type="EMBL" id="BMNK01000016">
    <property type="protein sequence ID" value="GGP14308.1"/>
    <property type="molecule type" value="Genomic_DNA"/>
</dbReference>
<sequence>MLRETAGRASEILALNVEDLDLDNWCAPVHSKGGAIEWVYLAAASLTAGQLRGNPQPRMNRAVFTAALTCISALASSSARVRIALRAYLRELCILASYCSRRGAQQILIFDFYFLENQKW</sequence>
<evidence type="ECO:0000313" key="1">
    <source>
        <dbReference type="EMBL" id="GGP14308.1"/>
    </source>
</evidence>
<reference evidence="1" key="1">
    <citation type="journal article" date="2014" name="Int. J. Syst. Evol. Microbiol.">
        <title>Complete genome sequence of Corynebacterium casei LMG S-19264T (=DSM 44701T), isolated from a smear-ripened cheese.</title>
        <authorList>
            <consortium name="US DOE Joint Genome Institute (JGI-PGF)"/>
            <person name="Walter F."/>
            <person name="Albersmeier A."/>
            <person name="Kalinowski J."/>
            <person name="Ruckert C."/>
        </authorList>
    </citation>
    <scope>NUCLEOTIDE SEQUENCE</scope>
    <source>
        <strain evidence="1">CGMCC 4.7430</strain>
    </source>
</reference>
<reference evidence="1" key="2">
    <citation type="submission" date="2020-09" db="EMBL/GenBank/DDBJ databases">
        <authorList>
            <person name="Sun Q."/>
            <person name="Zhou Y."/>
        </authorList>
    </citation>
    <scope>NUCLEOTIDE SEQUENCE</scope>
    <source>
        <strain evidence="1">CGMCC 4.7430</strain>
    </source>
</reference>
<dbReference type="InterPro" id="IPR011010">
    <property type="entry name" value="DNA_brk_join_enz"/>
</dbReference>
<dbReference type="Proteomes" id="UP000660745">
    <property type="component" value="Unassembled WGS sequence"/>
</dbReference>
<protein>
    <recommendedName>
        <fullName evidence="3">Tyr recombinase domain-containing protein</fullName>
    </recommendedName>
</protein>
<dbReference type="SUPFAM" id="SSF56349">
    <property type="entry name" value="DNA breaking-rejoining enzymes"/>
    <property type="match status" value="1"/>
</dbReference>
<accession>A0A918ACG4</accession>
<evidence type="ECO:0008006" key="3">
    <source>
        <dbReference type="Google" id="ProtNLM"/>
    </source>
</evidence>
<comment type="caution">
    <text evidence="1">The sequence shown here is derived from an EMBL/GenBank/DDBJ whole genome shotgun (WGS) entry which is preliminary data.</text>
</comment>
<dbReference type="RefSeq" id="WP_225277895.1">
    <property type="nucleotide sequence ID" value="NZ_BMNK01000016.1"/>
</dbReference>